<reference evidence="2 3" key="1">
    <citation type="journal article" date="2020" name="Microbiol. Resour. Announc.">
        <title>Draft Genome Sequence of a Cladosporium Species Isolated from the Mesophotic Ascidian Didemnum maculosum.</title>
        <authorList>
            <person name="Gioti A."/>
            <person name="Siaperas R."/>
            <person name="Nikolaivits E."/>
            <person name="Le Goff G."/>
            <person name="Ouazzani J."/>
            <person name="Kotoulas G."/>
            <person name="Topakas E."/>
        </authorList>
    </citation>
    <scope>NUCLEOTIDE SEQUENCE [LARGE SCALE GENOMIC DNA]</scope>
    <source>
        <strain evidence="2 3">TM138-S3</strain>
    </source>
</reference>
<comment type="caution">
    <text evidence="2">The sequence shown here is derived from an EMBL/GenBank/DDBJ whole genome shotgun (WGS) entry which is preliminary data.</text>
</comment>
<protein>
    <recommendedName>
        <fullName evidence="1">Methyltransferase type 11 domain-containing protein</fullName>
    </recommendedName>
</protein>
<name>A0AB34KYP2_9PEZI</name>
<proteinExistence type="predicted"/>
<evidence type="ECO:0000259" key="1">
    <source>
        <dbReference type="Pfam" id="PF08241"/>
    </source>
</evidence>
<dbReference type="Proteomes" id="UP000803884">
    <property type="component" value="Unassembled WGS sequence"/>
</dbReference>
<keyword evidence="3" id="KW-1185">Reference proteome</keyword>
<dbReference type="RefSeq" id="XP_069233259.1">
    <property type="nucleotide sequence ID" value="XM_069369895.1"/>
</dbReference>
<evidence type="ECO:0000313" key="2">
    <source>
        <dbReference type="EMBL" id="KAL1590154.1"/>
    </source>
</evidence>
<dbReference type="Gene3D" id="3.40.50.150">
    <property type="entry name" value="Vaccinia Virus protein VP39"/>
    <property type="match status" value="1"/>
</dbReference>
<dbReference type="InterPro" id="IPR013216">
    <property type="entry name" value="Methyltransf_11"/>
</dbReference>
<sequence>MSVFTEANRKAFDDLASSYDSKPWQITLSNQVASALRARKPQLGLRATAEPAHVRLLDYASGTGAVTRALGESVSCVRAIDISANMVARYNAAAREAGVSEEQAFAVEGDLFAAEVAEALTAPQWYNFDVAVVALGFHHFEDPALAVKRLAERLVAATGVLAVVDFLPFEHEPGAQMQETIRQHGFTSAGLERVFKAGGLEDFKFEVLSEPAVLEDREGRKKERRVFIATGRKAPTVWGKLAGWVGGLQDGVGGQMAMRPDQSGGGMFMPRKDAS</sequence>
<dbReference type="Pfam" id="PF08241">
    <property type="entry name" value="Methyltransf_11"/>
    <property type="match status" value="1"/>
</dbReference>
<dbReference type="InterPro" id="IPR029063">
    <property type="entry name" value="SAM-dependent_MTases_sf"/>
</dbReference>
<dbReference type="AlphaFoldDB" id="A0AB34KYP2"/>
<feature type="domain" description="Methyltransferase type 11" evidence="1">
    <location>
        <begin position="57"/>
        <end position="161"/>
    </location>
</feature>
<dbReference type="CDD" id="cd02440">
    <property type="entry name" value="AdoMet_MTases"/>
    <property type="match status" value="1"/>
</dbReference>
<dbReference type="SUPFAM" id="SSF53335">
    <property type="entry name" value="S-adenosyl-L-methionine-dependent methyltransferases"/>
    <property type="match status" value="1"/>
</dbReference>
<accession>A0AB34KYP2</accession>
<dbReference type="GO" id="GO:0008757">
    <property type="term" value="F:S-adenosylmethionine-dependent methyltransferase activity"/>
    <property type="evidence" value="ECO:0007669"/>
    <property type="project" value="InterPro"/>
</dbReference>
<dbReference type="EMBL" id="JAAQHG020000003">
    <property type="protein sequence ID" value="KAL1590154.1"/>
    <property type="molecule type" value="Genomic_DNA"/>
</dbReference>
<evidence type="ECO:0000313" key="3">
    <source>
        <dbReference type="Proteomes" id="UP000803884"/>
    </source>
</evidence>
<gene>
    <name evidence="2" type="ORF">WHR41_01289</name>
</gene>
<dbReference type="GeneID" id="96002733"/>
<organism evidence="2 3">
    <name type="scientific">Cladosporium halotolerans</name>
    <dbReference type="NCBI Taxonomy" id="1052096"/>
    <lineage>
        <taxon>Eukaryota</taxon>
        <taxon>Fungi</taxon>
        <taxon>Dikarya</taxon>
        <taxon>Ascomycota</taxon>
        <taxon>Pezizomycotina</taxon>
        <taxon>Dothideomycetes</taxon>
        <taxon>Dothideomycetidae</taxon>
        <taxon>Cladosporiales</taxon>
        <taxon>Cladosporiaceae</taxon>
        <taxon>Cladosporium</taxon>
    </lineage>
</organism>